<gene>
    <name evidence="3" type="ORF">ACFSAS_10480</name>
</gene>
<feature type="transmembrane region" description="Helical" evidence="2">
    <location>
        <begin position="870"/>
        <end position="892"/>
    </location>
</feature>
<feature type="transmembrane region" description="Helical" evidence="2">
    <location>
        <begin position="728"/>
        <end position="746"/>
    </location>
</feature>
<feature type="region of interest" description="Disordered" evidence="1">
    <location>
        <begin position="932"/>
        <end position="1059"/>
    </location>
</feature>
<feature type="compositionally biased region" description="Basic and acidic residues" evidence="1">
    <location>
        <begin position="263"/>
        <end position="283"/>
    </location>
</feature>
<dbReference type="EMBL" id="JBHUDP010000003">
    <property type="protein sequence ID" value="MFD1686037.1"/>
    <property type="molecule type" value="Genomic_DNA"/>
</dbReference>
<keyword evidence="2" id="KW-0472">Membrane</keyword>
<feature type="transmembrane region" description="Helical" evidence="2">
    <location>
        <begin position="1097"/>
        <end position="1117"/>
    </location>
</feature>
<organism evidence="3 4">
    <name type="scientific">Halobellus litoreus</name>
    <dbReference type="NCBI Taxonomy" id="755310"/>
    <lineage>
        <taxon>Archaea</taxon>
        <taxon>Methanobacteriati</taxon>
        <taxon>Methanobacteriota</taxon>
        <taxon>Stenosarchaea group</taxon>
        <taxon>Halobacteria</taxon>
        <taxon>Halobacteriales</taxon>
        <taxon>Haloferacaceae</taxon>
        <taxon>Halobellus</taxon>
    </lineage>
</organism>
<feature type="transmembrane region" description="Helical" evidence="2">
    <location>
        <begin position="700"/>
        <end position="721"/>
    </location>
</feature>
<feature type="transmembrane region" description="Helical" evidence="2">
    <location>
        <begin position="761"/>
        <end position="783"/>
    </location>
</feature>
<feature type="region of interest" description="Disordered" evidence="1">
    <location>
        <begin position="191"/>
        <end position="441"/>
    </location>
</feature>
<accession>A0ABD6DUW0</accession>
<keyword evidence="2" id="KW-0812">Transmembrane</keyword>
<dbReference type="Proteomes" id="UP001597092">
    <property type="component" value="Unassembled WGS sequence"/>
</dbReference>
<comment type="caution">
    <text evidence="3">The sequence shown here is derived from an EMBL/GenBank/DDBJ whole genome shotgun (WGS) entry which is preliminary data.</text>
</comment>
<reference evidence="3 4" key="1">
    <citation type="journal article" date="2019" name="Int. J. Syst. Evol. Microbiol.">
        <title>The Global Catalogue of Microorganisms (GCM) 10K type strain sequencing project: providing services to taxonomists for standard genome sequencing and annotation.</title>
        <authorList>
            <consortium name="The Broad Institute Genomics Platform"/>
            <consortium name="The Broad Institute Genome Sequencing Center for Infectious Disease"/>
            <person name="Wu L."/>
            <person name="Ma J."/>
        </authorList>
    </citation>
    <scope>NUCLEOTIDE SEQUENCE [LARGE SCALE GENOMIC DNA]</scope>
    <source>
        <strain evidence="3 4">CGMCC 1.10387</strain>
    </source>
</reference>
<keyword evidence="4" id="KW-1185">Reference proteome</keyword>
<feature type="compositionally biased region" description="Polar residues" evidence="1">
    <location>
        <begin position="994"/>
        <end position="1006"/>
    </location>
</feature>
<evidence type="ECO:0000313" key="3">
    <source>
        <dbReference type="EMBL" id="MFD1686037.1"/>
    </source>
</evidence>
<proteinExistence type="predicted"/>
<feature type="compositionally biased region" description="Basic and acidic residues" evidence="1">
    <location>
        <begin position="316"/>
        <end position="339"/>
    </location>
</feature>
<feature type="compositionally biased region" description="Basic and acidic residues" evidence="1">
    <location>
        <begin position="226"/>
        <end position="237"/>
    </location>
</feature>
<protein>
    <submittedName>
        <fullName evidence="3">Uncharacterized protein</fullName>
    </submittedName>
</protein>
<feature type="transmembrane region" description="Helical" evidence="2">
    <location>
        <begin position="1065"/>
        <end position="1085"/>
    </location>
</feature>
<sequence>MKDELYLASGENLRTEEPNERIESFHAHDVELYFEPDSALVFRIEATAGGSEGAVETFYVETEVDANVTNFKKLPRIISMRLDEYPFRFDKGTEYNRNRVGVLETGRGSLPGDDRHVTGARFESSDSPSIVEVPTVEAGFRVFNYVRKNHDRSVVVSRERPPASRKASADVQIVVREEAGEPSFSSAFEQADVDGPAAGHPNGVPSEPAPESPRKPTEPQGAQSQPDEKRSESEERTGNVAGGEPEGTGRTAEETAASSGPPERPEPKEPRSDSDAGRRRDDELGSDPVGGAENQTEPSPADDGSGEESATDPAGDESKPVEEHERSRAENATPERGETDPTSDEPVSNEPDIDEREPDPFAGPDSDGADAELPANRHSETEWTGDAADGTRTGSPDGEATSGDEQTARSEAADEEPTSPASEGRGSTGDAEPLVPPDARLRVYDGPTGELKYDSHGDAAGENASVREYYHEDLDLLYRPEAGVVVCYFNAQENAPQQVMGVYEAPGMSGGRLLKGFKEAVERWLVDEAGWDVLESVGGKQTTYNELLDAEVLEPDLSAEERRQILRGGSIYFGTRNRYDAIQLFQYVYGQTDGNASIAICGNGRIEAVDDVDAVIQPGITDAPVEPVAESKVRLDYARFREGVEAFRRQLTTLRDDVTGRFAGRNRQRALAAALNTEAAAERDLLVSYGDPNRRANEELAFTATVLFLVAAIAGVGYLAWSGLAGGAFSALGGQSTVSFLGSSLVEPYLGDLSVSLSQSILVGVAVGIVLVGAGVAAGRLIPVASSLKRLLRGAPGGSVSTDALGDRETDPGSLLAELHEYHASVPEDHWDGPSDFPSIVEERVFEQVEGVKLQLRSKSEAESRRTKRFGVGVVLGTSLGGLFALVLYALLTNFSDYAGTLLGVGEAVVSAAPVLLLVGIASGVSYRLWTSRGDRSEDSDSADEPGRDGDGTDRGEAANGAADRDEVENGADGPGEPGGARKTKGSIAEPTGDASQTGSRTTTSGAVPEGSADQQARRTTDTGPGGGTDANRTAGSAGKAQTERAENPDKTGNAETDDVGRRSYLKVAVVAAVAGGLLFAAAALEAGPQWATQLRLAIGGAALLFLALVGYVVSVFG</sequence>
<evidence type="ECO:0000256" key="1">
    <source>
        <dbReference type="SAM" id="MobiDB-lite"/>
    </source>
</evidence>
<evidence type="ECO:0000313" key="4">
    <source>
        <dbReference type="Proteomes" id="UP001597092"/>
    </source>
</evidence>
<feature type="transmembrane region" description="Helical" evidence="2">
    <location>
        <begin position="912"/>
        <end position="930"/>
    </location>
</feature>
<dbReference type="AlphaFoldDB" id="A0ABD6DUW0"/>
<evidence type="ECO:0000256" key="2">
    <source>
        <dbReference type="SAM" id="Phobius"/>
    </source>
</evidence>
<name>A0ABD6DUW0_9EURY</name>
<feature type="compositionally biased region" description="Basic and acidic residues" evidence="1">
    <location>
        <begin position="933"/>
        <end position="957"/>
    </location>
</feature>
<keyword evidence="2" id="KW-1133">Transmembrane helix</keyword>
<dbReference type="RefSeq" id="WP_256308662.1">
    <property type="nucleotide sequence ID" value="NZ_JANHAW010000003.1"/>
</dbReference>